<dbReference type="Proteomes" id="UP001597383">
    <property type="component" value="Unassembled WGS sequence"/>
</dbReference>
<dbReference type="RefSeq" id="WP_377557208.1">
    <property type="nucleotide sequence ID" value="NZ_JBHUHQ010000021.1"/>
</dbReference>
<name>A0ABW4W4A4_9BACI</name>
<comment type="caution">
    <text evidence="1">The sequence shown here is derived from an EMBL/GenBank/DDBJ whole genome shotgun (WGS) entry which is preliminary data.</text>
</comment>
<dbReference type="InterPro" id="IPR009920">
    <property type="entry name" value="HEPPP_synth_su1"/>
</dbReference>
<keyword evidence="2" id="KW-1185">Reference proteome</keyword>
<evidence type="ECO:0000313" key="2">
    <source>
        <dbReference type="Proteomes" id="UP001597383"/>
    </source>
</evidence>
<evidence type="ECO:0000313" key="1">
    <source>
        <dbReference type="EMBL" id="MFD2045866.1"/>
    </source>
</evidence>
<dbReference type="EMBL" id="JBHUHQ010000021">
    <property type="protein sequence ID" value="MFD2045866.1"/>
    <property type="molecule type" value="Genomic_DNA"/>
</dbReference>
<dbReference type="Pfam" id="PF07307">
    <property type="entry name" value="HEPPP_synt_1"/>
    <property type="match status" value="1"/>
</dbReference>
<gene>
    <name evidence="1" type="ORF">ACFSJF_16440</name>
</gene>
<organism evidence="1 2">
    <name type="scientific">Ornithinibacillus salinisoli</name>
    <dbReference type="NCBI Taxonomy" id="1848459"/>
    <lineage>
        <taxon>Bacteria</taxon>
        <taxon>Bacillati</taxon>
        <taxon>Bacillota</taxon>
        <taxon>Bacilli</taxon>
        <taxon>Bacillales</taxon>
        <taxon>Bacillaceae</taxon>
        <taxon>Ornithinibacillus</taxon>
    </lineage>
</organism>
<accession>A0ABW4W4A4</accession>
<reference evidence="2" key="1">
    <citation type="journal article" date="2019" name="Int. J. Syst. Evol. Microbiol.">
        <title>The Global Catalogue of Microorganisms (GCM) 10K type strain sequencing project: providing services to taxonomists for standard genome sequencing and annotation.</title>
        <authorList>
            <consortium name="The Broad Institute Genomics Platform"/>
            <consortium name="The Broad Institute Genome Sequencing Center for Infectious Disease"/>
            <person name="Wu L."/>
            <person name="Ma J."/>
        </authorList>
    </citation>
    <scope>NUCLEOTIDE SEQUENCE [LARGE SCALE GENOMIC DNA]</scope>
    <source>
        <strain evidence="2">R28</strain>
    </source>
</reference>
<sequence length="254" mass="29829">MHTTRSEIQQLKILINEKLHQTYLKKYIQKPMLDEDKLLILYTIVNNSPISSDKKERYIITTMLVQIALDTHELVPDKYDLNENSSNTVQGQLYVLAGDYYSGLYYLLLSEIEDFSFIQTLASAIKEINELKMKNYYLEVESVEEFIYNKNYIDTLLIIRVADALNQKELMHLTKEWFLSNTLIHEIERLDDGAASLFENYIRSTNADISSIKDYCNQLLSRQIEKLKTNTLEISNQHNVLKKHIMATLKREFE</sequence>
<proteinExistence type="predicted"/>
<protein>
    <submittedName>
        <fullName evidence="1">Heptaprenyl diphosphate synthase component 1</fullName>
    </submittedName>
</protein>
<dbReference type="Gene3D" id="1.20.120.1450">
    <property type="match status" value="1"/>
</dbReference>